<dbReference type="SUPFAM" id="SSF52266">
    <property type="entry name" value="SGNH hydrolase"/>
    <property type="match status" value="1"/>
</dbReference>
<proteinExistence type="predicted"/>
<comment type="caution">
    <text evidence="1">The sequence shown here is derived from an EMBL/GenBank/DDBJ whole genome shotgun (WGS) entry which is preliminary data.</text>
</comment>
<dbReference type="EMBL" id="JSUQ01000048">
    <property type="protein sequence ID" value="KHQ49709.1"/>
    <property type="molecule type" value="Genomic_DNA"/>
</dbReference>
<keyword evidence="2" id="KW-1185">Reference proteome</keyword>
<gene>
    <name evidence="1" type="ORF">OA50_05753</name>
</gene>
<sequence length="468" mass="50449">MAELAGFDPLLALFERDPGAWLENLHRQAVNRGGFAGDLDSYLAQFDPRPDWAGLRDEITFALQGRGRLAAWSFEEEFPRGAVAEMGFFRLLDIPDPLMAQCRPTLRARPVADPHPDAGPAAPPPVLLMGGANALVPEGWGHVLRRDHARQVAGQTLSGAAGTTATALYRLLAQGDDWPGAPVIWEQGINEYTHLTGGQDLDSLIHHVEWLLQLCARQGRPFVALLTRTRMQAGMARDDSYVTRLRALFADYGVTVLDDGALIRVLERGPPGDLDAWYARNAVHDTTTPLPRRLAEAALVALETAPVPRPPRDRAAHFDALDLYLRAPASRPDSFALAGMDCAFAPFGETLPIETPGRALAAILVTSGSGPVIRLSAGKTLLGCYVTQVPHGPGHPPQQLRQLVLGQGGGGVEIPGGVVQIDTDTRHDTPPDKLIIQTMYHQGDPPSDPRPAGLVALLCEEPRKGAAR</sequence>
<protein>
    <submittedName>
        <fullName evidence="1">Uncharacterized protein</fullName>
    </submittedName>
</protein>
<name>A0A0B3SGI2_9RHOB</name>
<dbReference type="Proteomes" id="UP000030960">
    <property type="component" value="Unassembled WGS sequence"/>
</dbReference>
<organism evidence="1 2">
    <name type="scientific">Mameliella alba</name>
    <dbReference type="NCBI Taxonomy" id="561184"/>
    <lineage>
        <taxon>Bacteria</taxon>
        <taxon>Pseudomonadati</taxon>
        <taxon>Pseudomonadota</taxon>
        <taxon>Alphaproteobacteria</taxon>
        <taxon>Rhodobacterales</taxon>
        <taxon>Roseobacteraceae</taxon>
        <taxon>Mameliella</taxon>
    </lineage>
</organism>
<evidence type="ECO:0000313" key="1">
    <source>
        <dbReference type="EMBL" id="KHQ49709.1"/>
    </source>
</evidence>
<dbReference type="AlphaFoldDB" id="A0A0B3SGI2"/>
<evidence type="ECO:0000313" key="2">
    <source>
        <dbReference type="Proteomes" id="UP000030960"/>
    </source>
</evidence>
<reference evidence="1 2" key="1">
    <citation type="submission" date="2014-10" db="EMBL/GenBank/DDBJ databases">
        <title>Genome sequence of Ponticoccus sp. strain UMTAT08 isolated from clonal culture of toxic dinoflagellate Alexandrium tamiyavanichii.</title>
        <authorList>
            <person name="Gan H.Y."/>
            <person name="Muhd D.-D."/>
            <person name="Mohd Noor M.E."/>
            <person name="Yeong Y.S."/>
            <person name="Usup G."/>
        </authorList>
    </citation>
    <scope>NUCLEOTIDE SEQUENCE [LARGE SCALE GENOMIC DNA]</scope>
    <source>
        <strain evidence="1 2">UMTAT08</strain>
    </source>
</reference>
<accession>A0A0B3SGI2</accession>